<dbReference type="EMBL" id="JBHTBS010000006">
    <property type="protein sequence ID" value="MFC7338063.1"/>
    <property type="molecule type" value="Genomic_DNA"/>
</dbReference>
<evidence type="ECO:0000313" key="7">
    <source>
        <dbReference type="EMBL" id="MFC7338063.1"/>
    </source>
</evidence>
<evidence type="ECO:0000256" key="6">
    <source>
        <dbReference type="SAM" id="Phobius"/>
    </source>
</evidence>
<evidence type="ECO:0000256" key="2">
    <source>
        <dbReference type="ARBA" id="ARBA00022475"/>
    </source>
</evidence>
<feature type="transmembrane region" description="Helical" evidence="6">
    <location>
        <begin position="20"/>
        <end position="42"/>
    </location>
</feature>
<accession>A0ABW2L8S1</accession>
<keyword evidence="2" id="KW-1003">Cell membrane</keyword>
<keyword evidence="5 6" id="KW-0472">Membrane</keyword>
<feature type="transmembrane region" description="Helical" evidence="6">
    <location>
        <begin position="368"/>
        <end position="390"/>
    </location>
</feature>
<feature type="transmembrane region" description="Helical" evidence="6">
    <location>
        <begin position="292"/>
        <end position="320"/>
    </location>
</feature>
<evidence type="ECO:0000256" key="5">
    <source>
        <dbReference type="ARBA" id="ARBA00023136"/>
    </source>
</evidence>
<dbReference type="Pfam" id="PF13440">
    <property type="entry name" value="Polysacc_synt_3"/>
    <property type="match status" value="1"/>
</dbReference>
<keyword evidence="4 6" id="KW-1133">Transmembrane helix</keyword>
<dbReference type="InterPro" id="IPR050833">
    <property type="entry name" value="Poly_Biosynth_Transport"/>
</dbReference>
<feature type="transmembrane region" description="Helical" evidence="6">
    <location>
        <begin position="120"/>
        <end position="142"/>
    </location>
</feature>
<organism evidence="7 8">
    <name type="scientific">Haloferula chungangensis</name>
    <dbReference type="NCBI Taxonomy" id="1048331"/>
    <lineage>
        <taxon>Bacteria</taxon>
        <taxon>Pseudomonadati</taxon>
        <taxon>Verrucomicrobiota</taxon>
        <taxon>Verrucomicrobiia</taxon>
        <taxon>Verrucomicrobiales</taxon>
        <taxon>Verrucomicrobiaceae</taxon>
        <taxon>Haloferula</taxon>
    </lineage>
</organism>
<gene>
    <name evidence="7" type="ORF">ACFQY0_12795</name>
</gene>
<evidence type="ECO:0000313" key="8">
    <source>
        <dbReference type="Proteomes" id="UP001596472"/>
    </source>
</evidence>
<protein>
    <submittedName>
        <fullName evidence="7">Oligosaccharide flippase family protein</fullName>
    </submittedName>
</protein>
<evidence type="ECO:0000256" key="4">
    <source>
        <dbReference type="ARBA" id="ARBA00022989"/>
    </source>
</evidence>
<feature type="transmembrane region" description="Helical" evidence="6">
    <location>
        <begin position="340"/>
        <end position="361"/>
    </location>
</feature>
<sequence length="424" mass="46804">MSELIRRLLRSNYWNAVAKLAGATGVAQLIGFVTSLFVARLYTPEMTGVLGVVLAIVGIVSPLAALRYEMAIPLVREEKDARYLLRICIAMAVFVAIASTFYILLLLLRPDFAPADDLGSYVWFLPVLILGNGILNCLRFWCNRAADFALLSRIRIGSAVGTGLTVVPFAWILGGDSTWLFVGQIVSLSIGIFLVVSHFGLWRPSLKFEKIGGLSLLREYRQFPFYNAPLTLLDQSAALSPALLLAAYYSTATTGQFNLAMLIVRVPSALIGAAVAQVFYSRAAGLRDQPQALSRLVITTTVLLVAIAVPMIFTIWFFGVDLFLLIFNRQWQQAGEFSTILVWPAALALILSPTSMLPSLLNLQHRQLMVVGSSSLLRVVVLWIACFSVNVHEALFWFAITESIGRLVYAGWIAHEMRSRRIPC</sequence>
<reference evidence="8" key="1">
    <citation type="journal article" date="2019" name="Int. J. Syst. Evol. Microbiol.">
        <title>The Global Catalogue of Microorganisms (GCM) 10K type strain sequencing project: providing services to taxonomists for standard genome sequencing and annotation.</title>
        <authorList>
            <consortium name="The Broad Institute Genomics Platform"/>
            <consortium name="The Broad Institute Genome Sequencing Center for Infectious Disease"/>
            <person name="Wu L."/>
            <person name="Ma J."/>
        </authorList>
    </citation>
    <scope>NUCLEOTIDE SEQUENCE [LARGE SCALE GENOMIC DNA]</scope>
    <source>
        <strain evidence="8">CGMCC 4.1467</strain>
    </source>
</reference>
<dbReference type="Proteomes" id="UP001596472">
    <property type="component" value="Unassembled WGS sequence"/>
</dbReference>
<feature type="transmembrane region" description="Helical" evidence="6">
    <location>
        <begin position="154"/>
        <end position="173"/>
    </location>
</feature>
<keyword evidence="8" id="KW-1185">Reference proteome</keyword>
<comment type="subcellular location">
    <subcellularLocation>
        <location evidence="1">Cell membrane</location>
        <topology evidence="1">Multi-pass membrane protein</topology>
    </subcellularLocation>
</comment>
<dbReference type="PANTHER" id="PTHR30250">
    <property type="entry name" value="PST FAMILY PREDICTED COLANIC ACID TRANSPORTER"/>
    <property type="match status" value="1"/>
</dbReference>
<name>A0ABW2L8S1_9BACT</name>
<dbReference type="PANTHER" id="PTHR30250:SF11">
    <property type="entry name" value="O-ANTIGEN TRANSPORTER-RELATED"/>
    <property type="match status" value="1"/>
</dbReference>
<feature type="transmembrane region" description="Helical" evidence="6">
    <location>
        <begin position="179"/>
        <end position="202"/>
    </location>
</feature>
<feature type="transmembrane region" description="Helical" evidence="6">
    <location>
        <begin position="259"/>
        <end position="280"/>
    </location>
</feature>
<dbReference type="RefSeq" id="WP_379712971.1">
    <property type="nucleotide sequence ID" value="NZ_JBHTBS010000006.1"/>
</dbReference>
<evidence type="ECO:0000256" key="1">
    <source>
        <dbReference type="ARBA" id="ARBA00004651"/>
    </source>
</evidence>
<feature type="transmembrane region" description="Helical" evidence="6">
    <location>
        <begin position="48"/>
        <end position="66"/>
    </location>
</feature>
<evidence type="ECO:0000256" key="3">
    <source>
        <dbReference type="ARBA" id="ARBA00022692"/>
    </source>
</evidence>
<comment type="caution">
    <text evidence="7">The sequence shown here is derived from an EMBL/GenBank/DDBJ whole genome shotgun (WGS) entry which is preliminary data.</text>
</comment>
<feature type="transmembrane region" description="Helical" evidence="6">
    <location>
        <begin position="87"/>
        <end position="108"/>
    </location>
</feature>
<proteinExistence type="predicted"/>
<keyword evidence="3 6" id="KW-0812">Transmembrane</keyword>